<dbReference type="GO" id="GO:0006402">
    <property type="term" value="P:mRNA catabolic process"/>
    <property type="evidence" value="ECO:0007669"/>
    <property type="project" value="TreeGrafter"/>
</dbReference>
<dbReference type="Proteomes" id="UP000315647">
    <property type="component" value="Chromosome"/>
</dbReference>
<gene>
    <name evidence="1" type="primary">mazF6</name>
    <name evidence="1" type="ORF">Enr10x_60500</name>
</gene>
<keyword evidence="2" id="KW-1185">Reference proteome</keyword>
<name>A0A517QGC5_9PLAN</name>
<accession>A0A517QGC5</accession>
<dbReference type="InterPro" id="IPR011067">
    <property type="entry name" value="Plasmid_toxin/cell-grow_inhib"/>
</dbReference>
<dbReference type="Gene3D" id="2.30.30.110">
    <property type="match status" value="1"/>
</dbReference>
<dbReference type="GO" id="GO:0003677">
    <property type="term" value="F:DNA binding"/>
    <property type="evidence" value="ECO:0007669"/>
    <property type="project" value="InterPro"/>
</dbReference>
<dbReference type="EC" id="3.1.-.-" evidence="1"/>
<dbReference type="GO" id="GO:0004521">
    <property type="term" value="F:RNA endonuclease activity"/>
    <property type="evidence" value="ECO:0007669"/>
    <property type="project" value="TreeGrafter"/>
</dbReference>
<proteinExistence type="predicted"/>
<dbReference type="GO" id="GO:0016787">
    <property type="term" value="F:hydrolase activity"/>
    <property type="evidence" value="ECO:0007669"/>
    <property type="project" value="UniProtKB-KW"/>
</dbReference>
<protein>
    <submittedName>
        <fullName evidence="1">mRNA interferase MazF6</fullName>
        <ecNumber evidence="1">3.1.-.-</ecNumber>
    </submittedName>
</protein>
<dbReference type="PANTHER" id="PTHR33988">
    <property type="entry name" value="ENDORIBONUCLEASE MAZF-RELATED"/>
    <property type="match status" value="1"/>
</dbReference>
<sequence>MQRSDVILVEIPYVGAAGSKIRPALVMQNDVLNAQLNETIIAEITSNTRQRFRDNNVLIEITTSEGRATGLLSDSLVRGNRLHTVPQSDIQRVIGSLSDSLMQQVEAAVNNALDC</sequence>
<dbReference type="GO" id="GO:0016075">
    <property type="term" value="P:rRNA catabolic process"/>
    <property type="evidence" value="ECO:0007669"/>
    <property type="project" value="TreeGrafter"/>
</dbReference>
<evidence type="ECO:0000313" key="2">
    <source>
        <dbReference type="Proteomes" id="UP000315647"/>
    </source>
</evidence>
<evidence type="ECO:0000313" key="1">
    <source>
        <dbReference type="EMBL" id="QDT30682.1"/>
    </source>
</evidence>
<organism evidence="1 2">
    <name type="scientific">Gimesia panareensis</name>
    <dbReference type="NCBI Taxonomy" id="2527978"/>
    <lineage>
        <taxon>Bacteria</taxon>
        <taxon>Pseudomonadati</taxon>
        <taxon>Planctomycetota</taxon>
        <taxon>Planctomycetia</taxon>
        <taxon>Planctomycetales</taxon>
        <taxon>Planctomycetaceae</taxon>
        <taxon>Gimesia</taxon>
    </lineage>
</organism>
<dbReference type="SUPFAM" id="SSF50118">
    <property type="entry name" value="Cell growth inhibitor/plasmid maintenance toxic component"/>
    <property type="match status" value="1"/>
</dbReference>
<keyword evidence="1" id="KW-0378">Hydrolase</keyword>
<dbReference type="PANTHER" id="PTHR33988:SF2">
    <property type="entry name" value="ENDORIBONUCLEASE MAZF"/>
    <property type="match status" value="1"/>
</dbReference>
<dbReference type="AlphaFoldDB" id="A0A517QGC5"/>
<dbReference type="InterPro" id="IPR003477">
    <property type="entry name" value="PemK-like"/>
</dbReference>
<dbReference type="EMBL" id="CP037421">
    <property type="protein sequence ID" value="QDT30682.1"/>
    <property type="molecule type" value="Genomic_DNA"/>
</dbReference>
<reference evidence="1 2" key="1">
    <citation type="submission" date="2019-03" db="EMBL/GenBank/DDBJ databases">
        <title>Deep-cultivation of Planctomycetes and their phenomic and genomic characterization uncovers novel biology.</title>
        <authorList>
            <person name="Wiegand S."/>
            <person name="Jogler M."/>
            <person name="Boedeker C."/>
            <person name="Pinto D."/>
            <person name="Vollmers J."/>
            <person name="Rivas-Marin E."/>
            <person name="Kohn T."/>
            <person name="Peeters S.H."/>
            <person name="Heuer A."/>
            <person name="Rast P."/>
            <person name="Oberbeckmann S."/>
            <person name="Bunk B."/>
            <person name="Jeske O."/>
            <person name="Meyerdierks A."/>
            <person name="Storesund J.E."/>
            <person name="Kallscheuer N."/>
            <person name="Luecker S."/>
            <person name="Lage O.M."/>
            <person name="Pohl T."/>
            <person name="Merkel B.J."/>
            <person name="Hornburger P."/>
            <person name="Mueller R.-W."/>
            <person name="Bruemmer F."/>
            <person name="Labrenz M."/>
            <person name="Spormann A.M."/>
            <person name="Op den Camp H."/>
            <person name="Overmann J."/>
            <person name="Amann R."/>
            <person name="Jetten M.S.M."/>
            <person name="Mascher T."/>
            <person name="Medema M.H."/>
            <person name="Devos D.P."/>
            <person name="Kaster A.-K."/>
            <person name="Ovreas L."/>
            <person name="Rohde M."/>
            <person name="Galperin M.Y."/>
            <person name="Jogler C."/>
        </authorList>
    </citation>
    <scope>NUCLEOTIDE SEQUENCE [LARGE SCALE GENOMIC DNA]</scope>
    <source>
        <strain evidence="1 2">Enr10</strain>
    </source>
</reference>
<dbReference type="Pfam" id="PF02452">
    <property type="entry name" value="PemK_toxin"/>
    <property type="match status" value="1"/>
</dbReference>